<dbReference type="GO" id="GO:0051999">
    <property type="term" value="P:mannosyl-inositol phosphorylceramide biosynthetic process"/>
    <property type="evidence" value="ECO:0007669"/>
    <property type="project" value="TreeGrafter"/>
</dbReference>
<dbReference type="InterPro" id="IPR051706">
    <property type="entry name" value="Glycosyltransferase_domain"/>
</dbReference>
<dbReference type="KEGG" id="vg:80519243"/>
<reference evidence="3" key="2">
    <citation type="journal article" date="2018" name="Nat. Commun.">
        <title>Tailed giant Tupanvirus possesses the most complete translational apparatus of the known virosphere.</title>
        <authorList>
            <person name="Abrahao J."/>
            <person name="Silva L."/>
            <person name="Silva L.S."/>
            <person name="Khalil J.Y.B."/>
            <person name="Rodrigues R."/>
            <person name="Arantes T."/>
            <person name="Assis F."/>
            <person name="Boratto P."/>
            <person name="Andrade M."/>
            <person name="Kroon E.G."/>
            <person name="Ribeiro B."/>
            <person name="Bergier I."/>
            <person name="Seligmann H."/>
            <person name="Ghigo E."/>
            <person name="Colson P."/>
            <person name="Levasseur A."/>
            <person name="Kroemer G."/>
            <person name="Raoult D."/>
            <person name="La Scola B."/>
        </authorList>
    </citation>
    <scope>NUCLEOTIDE SEQUENCE [LARGE SCALE GENOMIC DNA]</scope>
    <source>
        <strain evidence="3">Soda lake</strain>
    </source>
</reference>
<dbReference type="PANTHER" id="PTHR32385:SF23">
    <property type="entry name" value="NUCLEOTIDE-DIPHOSPHO-SUGAR TRANSFERASE"/>
    <property type="match status" value="1"/>
</dbReference>
<keyword evidence="2" id="KW-0472">Membrane</keyword>
<dbReference type="InterPro" id="IPR029044">
    <property type="entry name" value="Nucleotide-diphossugar_trans"/>
</dbReference>
<dbReference type="SUPFAM" id="SSF53448">
    <property type="entry name" value="Nucleotide-diphospho-sugar transferases"/>
    <property type="match status" value="1"/>
</dbReference>
<dbReference type="Gene3D" id="3.90.550.20">
    <property type="match status" value="1"/>
</dbReference>
<evidence type="ECO:0000256" key="1">
    <source>
        <dbReference type="ARBA" id="ARBA00022679"/>
    </source>
</evidence>
<sequence>MIPKILHRMWLDKSITNNNHAPKKYDPFIKSFNDHNPEFQVMFWNMERVKQLFDQFPQIARYKDIWLNLPHHIQKCDMARFIIIYLYGGIYVDLDFMCFKNLSPLLNRELLLVFEPPEHSEIWNDPVPARLYNGLIGSVPRHPFWIGWLDFIVQSIKKSNDVMLTTGPLNFAIFFKQSPYRNIQTVNTCDLLPIYLKDNSNYITRNCIDRNYGSKIIKNNDYYKHFGNYTHTKWSEGSGWGNEQLEDPNKPIENFTNNLNNNDIFCYIFIIVAILLILILVYYFIHKSKKFESKNDFFFNQ</sequence>
<evidence type="ECO:0000313" key="3">
    <source>
        <dbReference type="EMBL" id="QKU35797.1"/>
    </source>
</evidence>
<dbReference type="EMBL" id="KY523104">
    <property type="protein sequence ID" value="QKU35797.1"/>
    <property type="molecule type" value="Genomic_DNA"/>
</dbReference>
<dbReference type="PANTHER" id="PTHR32385">
    <property type="entry name" value="MANNOSYL PHOSPHORYLINOSITOL CERAMIDE SYNTHASE"/>
    <property type="match status" value="1"/>
</dbReference>
<keyword evidence="2" id="KW-1133">Transmembrane helix</keyword>
<feature type="transmembrane region" description="Helical" evidence="2">
    <location>
        <begin position="264"/>
        <end position="285"/>
    </location>
</feature>
<dbReference type="InterPro" id="IPR007577">
    <property type="entry name" value="GlycoTrfase_DXD_sugar-bd_CS"/>
</dbReference>
<evidence type="ECO:0000256" key="2">
    <source>
        <dbReference type="SAM" id="Phobius"/>
    </source>
</evidence>
<dbReference type="GO" id="GO:0000030">
    <property type="term" value="F:mannosyltransferase activity"/>
    <property type="evidence" value="ECO:0007669"/>
    <property type="project" value="TreeGrafter"/>
</dbReference>
<proteinExistence type="predicted"/>
<organism evidence="3">
    <name type="scientific">Tupanvirus soda lake</name>
    <dbReference type="NCBI Taxonomy" id="2126985"/>
    <lineage>
        <taxon>Viruses</taxon>
        <taxon>Varidnaviria</taxon>
        <taxon>Bamfordvirae</taxon>
        <taxon>Nucleocytoviricota</taxon>
        <taxon>Megaviricetes</taxon>
        <taxon>Imitervirales</taxon>
        <taxon>Mimiviridae</taxon>
        <taxon>Megamimivirinae</taxon>
        <taxon>Tupanvirus</taxon>
        <taxon>Tupanvirus salinum</taxon>
    </lineage>
</organism>
<protein>
    <submittedName>
        <fullName evidence="3">Mannosyl phosphorylinositol ceramide synthase SUR1</fullName>
    </submittedName>
</protein>
<keyword evidence="2" id="KW-0812">Transmembrane</keyword>
<dbReference type="GeneID" id="80519243"/>
<dbReference type="Pfam" id="PF04488">
    <property type="entry name" value="Gly_transf_sug"/>
    <property type="match status" value="1"/>
</dbReference>
<accession>A0A6N1NTU4</accession>
<dbReference type="GO" id="GO:0016020">
    <property type="term" value="C:membrane"/>
    <property type="evidence" value="ECO:0007669"/>
    <property type="project" value="GOC"/>
</dbReference>
<dbReference type="RefSeq" id="YP_010782479.1">
    <property type="nucleotide sequence ID" value="NC_075039.1"/>
</dbReference>
<keyword evidence="1" id="KW-0808">Transferase</keyword>
<name>A0A6N1NTU4_9VIRU</name>
<reference evidence="3" key="1">
    <citation type="submission" date="2017-01" db="EMBL/GenBank/DDBJ databases">
        <authorList>
            <person name="Assis F.L."/>
            <person name="Abrahao J.S."/>
            <person name="Silva L."/>
            <person name="Khalil J.B."/>
            <person name="Rodrigues R."/>
            <person name="Silva L.S."/>
            <person name="Arantes T."/>
            <person name="Boratto P."/>
            <person name="Andrade M."/>
            <person name="Kroon E.G."/>
            <person name="Ribeiro B."/>
            <person name="Bergier I."/>
            <person name="Seligmann H."/>
            <person name="Ghigo E."/>
            <person name="Colson P."/>
            <person name="Levasseur A."/>
            <person name="Raoult D."/>
            <person name="Scola B.L."/>
        </authorList>
    </citation>
    <scope>NUCLEOTIDE SEQUENCE</scope>
    <source>
        <strain evidence="3">Soda lake</strain>
    </source>
</reference>